<dbReference type="PANTHER" id="PTHR43437:SF3">
    <property type="entry name" value="HYDROXYACYL-THIOESTER DEHYDRATASE TYPE 2, MITOCHONDRIAL"/>
    <property type="match status" value="1"/>
</dbReference>
<accession>A0A845G045</accession>
<dbReference type="Gene3D" id="3.10.129.10">
    <property type="entry name" value="Hotdog Thioesterase"/>
    <property type="match status" value="2"/>
</dbReference>
<dbReference type="AlphaFoldDB" id="A0A845G045"/>
<feature type="domain" description="FAS1-like dehydratase" evidence="2">
    <location>
        <begin position="171"/>
        <end position="305"/>
    </location>
</feature>
<name>A0A845G045_9BURK</name>
<dbReference type="PANTHER" id="PTHR43437">
    <property type="entry name" value="HYDROXYACYL-THIOESTER DEHYDRATASE TYPE 2, MITOCHONDRIAL-RELATED"/>
    <property type="match status" value="1"/>
</dbReference>
<dbReference type="EMBL" id="WWCW01000012">
    <property type="protein sequence ID" value="MYM86765.1"/>
    <property type="molecule type" value="Genomic_DNA"/>
</dbReference>
<dbReference type="Pfam" id="PF01575">
    <property type="entry name" value="MaoC_dehydratas"/>
    <property type="match status" value="1"/>
</dbReference>
<dbReference type="Proteomes" id="UP000470302">
    <property type="component" value="Unassembled WGS sequence"/>
</dbReference>
<dbReference type="SUPFAM" id="SSF54637">
    <property type="entry name" value="Thioesterase/thiol ester dehydrase-isomerase"/>
    <property type="match status" value="2"/>
</dbReference>
<reference evidence="3 4" key="1">
    <citation type="submission" date="2020-01" db="EMBL/GenBank/DDBJ databases">
        <title>Novel species isolated from a subtropical stream in China.</title>
        <authorList>
            <person name="Lu H."/>
        </authorList>
    </citation>
    <scope>NUCLEOTIDE SEQUENCE [LARGE SCALE GENOMIC DNA]</scope>
    <source>
        <strain evidence="3 4">FT82W</strain>
    </source>
</reference>
<proteinExistence type="predicted"/>
<dbReference type="GO" id="GO:0006633">
    <property type="term" value="P:fatty acid biosynthetic process"/>
    <property type="evidence" value="ECO:0007669"/>
    <property type="project" value="TreeGrafter"/>
</dbReference>
<evidence type="ECO:0000313" key="3">
    <source>
        <dbReference type="EMBL" id="MYM86765.1"/>
    </source>
</evidence>
<dbReference type="RefSeq" id="WP_161095970.1">
    <property type="nucleotide sequence ID" value="NZ_WWCW01000012.1"/>
</dbReference>
<dbReference type="GO" id="GO:0019171">
    <property type="term" value="F:(3R)-hydroxyacyl-[acyl-carrier-protein] dehydratase activity"/>
    <property type="evidence" value="ECO:0007669"/>
    <property type="project" value="TreeGrafter"/>
</dbReference>
<evidence type="ECO:0000259" key="1">
    <source>
        <dbReference type="Pfam" id="PF01575"/>
    </source>
</evidence>
<gene>
    <name evidence="3" type="ORF">GTP91_06155</name>
</gene>
<feature type="domain" description="MaoC-like" evidence="1">
    <location>
        <begin position="24"/>
        <end position="121"/>
    </location>
</feature>
<dbReference type="InterPro" id="IPR050965">
    <property type="entry name" value="UPF0336/Enoyl-CoA_hydratase"/>
</dbReference>
<comment type="caution">
    <text evidence="3">The sequence shown here is derived from an EMBL/GenBank/DDBJ whole genome shotgun (WGS) entry which is preliminary data.</text>
</comment>
<evidence type="ECO:0008006" key="5">
    <source>
        <dbReference type="Google" id="ProtNLM"/>
    </source>
</evidence>
<evidence type="ECO:0000313" key="4">
    <source>
        <dbReference type="Proteomes" id="UP000470302"/>
    </source>
</evidence>
<dbReference type="InterPro" id="IPR039569">
    <property type="entry name" value="FAS1-like_DH_region"/>
</dbReference>
<protein>
    <recommendedName>
        <fullName evidence="5">Acyl dehydratase</fullName>
    </recommendedName>
</protein>
<dbReference type="InterPro" id="IPR002539">
    <property type="entry name" value="MaoC-like_dom"/>
</dbReference>
<evidence type="ECO:0000259" key="2">
    <source>
        <dbReference type="Pfam" id="PF13452"/>
    </source>
</evidence>
<organism evidence="3 4">
    <name type="scientific">Duganella vulcania</name>
    <dbReference type="NCBI Taxonomy" id="2692166"/>
    <lineage>
        <taxon>Bacteria</taxon>
        <taxon>Pseudomonadati</taxon>
        <taxon>Pseudomonadota</taxon>
        <taxon>Betaproteobacteria</taxon>
        <taxon>Burkholderiales</taxon>
        <taxon>Oxalobacteraceae</taxon>
        <taxon>Telluria group</taxon>
        <taxon>Duganella</taxon>
    </lineage>
</organism>
<dbReference type="CDD" id="cd03441">
    <property type="entry name" value="R_hydratase_like"/>
    <property type="match status" value="1"/>
</dbReference>
<sequence length="322" mass="34197">MKNEAPPLPTVFFDELGAGMTIGPLTRTDFVRFAGAGGDFNPVHHDEVYARGLGYPSVLAMGLFTASVAARLFETWPLGQALKEYSVRFLAPVWPGEELVIRAHVAGAAGQGSATRRVAVSVANLAGEWKMKGEAHTGALPSIGGDAPSDKPGMVPPALPGVAEDVLAARIGEIVRTVRFPVEAGKVREFARAIGATSGLYCDQEAARRAGYADVPCPPTFTIVAPMYACGEAIELPGRLGLDLNRVVHGEQAWIYHRTPVVGEVLQGETRLSSVGARMSAARQPLRIVTVETKFTDLHGRPVIDERMVMVEKPPGHGGMAG</sequence>
<dbReference type="Pfam" id="PF13452">
    <property type="entry name" value="FAS1_DH_region"/>
    <property type="match status" value="1"/>
</dbReference>
<dbReference type="InterPro" id="IPR029069">
    <property type="entry name" value="HotDog_dom_sf"/>
</dbReference>